<comment type="caution">
    <text evidence="5">The sequence shown here is derived from an EMBL/GenBank/DDBJ whole genome shotgun (WGS) entry which is preliminary data.</text>
</comment>
<dbReference type="PANTHER" id="PTHR10544">
    <property type="entry name" value="60S RIBOSOMAL PROTEIN L28"/>
    <property type="match status" value="1"/>
</dbReference>
<sequence>MANVSPDLLWGMVKDSSCFLKKKKISGRSGMGKTGIQFTSEPNNIKGINSFKFSGLANTKAVGITAAPDNKGIVLTKKITKADRARKPSKMLVKTTLSKGFRRVAKAIKAETEGSYYRADLTSAALAKWSLIYASQKKK</sequence>
<protein>
    <recommendedName>
        <fullName evidence="4">Ribosomal eL28/Mak16 domain-containing protein</fullName>
    </recommendedName>
</protein>
<keyword evidence="6" id="KW-1185">Reference proteome</keyword>
<proteinExistence type="inferred from homology"/>
<feature type="domain" description="Ribosomal eL28/Mak16" evidence="4">
    <location>
        <begin position="8"/>
        <end position="134"/>
    </location>
</feature>
<keyword evidence="3" id="KW-0687">Ribonucleoprotein</keyword>
<comment type="similarity">
    <text evidence="1">Belongs to the eukaryotic ribosomal protein eL28 family.</text>
</comment>
<reference evidence="5 6" key="1">
    <citation type="journal article" date="2024" name="Science">
        <title>Giant polyketide synthase enzymes in the biosynthesis of giant marine polyether toxins.</title>
        <authorList>
            <person name="Fallon T.R."/>
            <person name="Shende V.V."/>
            <person name="Wierzbicki I.H."/>
            <person name="Pendleton A.L."/>
            <person name="Watervoot N.F."/>
            <person name="Auber R.P."/>
            <person name="Gonzalez D.J."/>
            <person name="Wisecaver J.H."/>
            <person name="Moore B.S."/>
        </authorList>
    </citation>
    <scope>NUCLEOTIDE SEQUENCE [LARGE SCALE GENOMIC DNA]</scope>
    <source>
        <strain evidence="5 6">12B1</strain>
    </source>
</reference>
<name>A0AB34J9N1_PRYPA</name>
<dbReference type="GO" id="GO:0005840">
    <property type="term" value="C:ribosome"/>
    <property type="evidence" value="ECO:0007669"/>
    <property type="project" value="UniProtKB-KW"/>
</dbReference>
<dbReference type="Pfam" id="PF01778">
    <property type="entry name" value="Ribosomal_L28e"/>
    <property type="match status" value="1"/>
</dbReference>
<dbReference type="EMBL" id="JBGBPQ010000011">
    <property type="protein sequence ID" value="KAL1515331.1"/>
    <property type="molecule type" value="Genomic_DNA"/>
</dbReference>
<dbReference type="InterPro" id="IPR029004">
    <property type="entry name" value="Ribosomal_eL28/Mak16"/>
</dbReference>
<dbReference type="InterPro" id="IPR002672">
    <property type="entry name" value="Ribosomal_eL28"/>
</dbReference>
<dbReference type="Proteomes" id="UP001515480">
    <property type="component" value="Unassembled WGS sequence"/>
</dbReference>
<dbReference type="AlphaFoldDB" id="A0AB34J9N1"/>
<organism evidence="5 6">
    <name type="scientific">Prymnesium parvum</name>
    <name type="common">Toxic golden alga</name>
    <dbReference type="NCBI Taxonomy" id="97485"/>
    <lineage>
        <taxon>Eukaryota</taxon>
        <taxon>Haptista</taxon>
        <taxon>Haptophyta</taxon>
        <taxon>Prymnesiophyceae</taxon>
        <taxon>Prymnesiales</taxon>
        <taxon>Prymnesiaceae</taxon>
        <taxon>Prymnesium</taxon>
    </lineage>
</organism>
<accession>A0AB34J9N1</accession>
<gene>
    <name evidence="5" type="ORF">AB1Y20_001962</name>
</gene>
<evidence type="ECO:0000256" key="3">
    <source>
        <dbReference type="ARBA" id="ARBA00023274"/>
    </source>
</evidence>
<keyword evidence="2" id="KW-0689">Ribosomal protein</keyword>
<evidence type="ECO:0000313" key="5">
    <source>
        <dbReference type="EMBL" id="KAL1515331.1"/>
    </source>
</evidence>
<dbReference type="FunFam" id="3.30.390.110:FF:000002">
    <property type="entry name" value="60S ribosomal protein L28"/>
    <property type="match status" value="1"/>
</dbReference>
<evidence type="ECO:0000313" key="6">
    <source>
        <dbReference type="Proteomes" id="UP001515480"/>
    </source>
</evidence>
<evidence type="ECO:0000256" key="2">
    <source>
        <dbReference type="ARBA" id="ARBA00022980"/>
    </source>
</evidence>
<evidence type="ECO:0000259" key="4">
    <source>
        <dbReference type="Pfam" id="PF01778"/>
    </source>
</evidence>
<dbReference type="Gene3D" id="3.30.390.110">
    <property type="match status" value="1"/>
</dbReference>
<evidence type="ECO:0000256" key="1">
    <source>
        <dbReference type="ARBA" id="ARBA00007926"/>
    </source>
</evidence>
<dbReference type="GO" id="GO:0003735">
    <property type="term" value="F:structural constituent of ribosome"/>
    <property type="evidence" value="ECO:0007669"/>
    <property type="project" value="InterPro"/>
</dbReference>
<dbReference type="GO" id="GO:0006412">
    <property type="term" value="P:translation"/>
    <property type="evidence" value="ECO:0007669"/>
    <property type="project" value="InterPro"/>
</dbReference>
<dbReference type="GO" id="GO:1990904">
    <property type="term" value="C:ribonucleoprotein complex"/>
    <property type="evidence" value="ECO:0007669"/>
    <property type="project" value="UniProtKB-KW"/>
</dbReference>